<reference evidence="2 3" key="1">
    <citation type="journal article" date="2024" name="Ann. Entomol. Soc. Am.">
        <title>Genomic analyses of the southern and eastern yellowjacket wasps (Hymenoptera: Vespidae) reveal evolutionary signatures of social life.</title>
        <authorList>
            <person name="Catto M.A."/>
            <person name="Caine P.B."/>
            <person name="Orr S.E."/>
            <person name="Hunt B.G."/>
            <person name="Goodisman M.A.D."/>
        </authorList>
    </citation>
    <scope>NUCLEOTIDE SEQUENCE [LARGE SCALE GENOMIC DNA]</scope>
    <source>
        <strain evidence="2">232</strain>
        <tissue evidence="2">Head and thorax</tissue>
    </source>
</reference>
<dbReference type="Proteomes" id="UP001607303">
    <property type="component" value="Unassembled WGS sequence"/>
</dbReference>
<feature type="region of interest" description="Disordered" evidence="1">
    <location>
        <begin position="1"/>
        <end position="32"/>
    </location>
</feature>
<accession>A0ABD2BWJ7</accession>
<keyword evidence="3" id="KW-1185">Reference proteome</keyword>
<feature type="non-terminal residue" evidence="2">
    <location>
        <position position="103"/>
    </location>
</feature>
<name>A0ABD2BWJ7_VESMC</name>
<gene>
    <name evidence="2" type="ORF">V1477_012108</name>
</gene>
<dbReference type="AlphaFoldDB" id="A0ABD2BWJ7"/>
<sequence length="103" mass="12297">MIDDDDGGGGDDDDDDDEDDDDDDDDDDDNINDKILCEPIYVCMFKERVKHRRRLFWFRVKRRVLSQAVNVRDKTTLLVIYSDSHVIRKKKNMYFKWCDVTTQ</sequence>
<comment type="caution">
    <text evidence="2">The sequence shown here is derived from an EMBL/GenBank/DDBJ whole genome shotgun (WGS) entry which is preliminary data.</text>
</comment>
<proteinExistence type="predicted"/>
<evidence type="ECO:0000313" key="3">
    <source>
        <dbReference type="Proteomes" id="UP001607303"/>
    </source>
</evidence>
<evidence type="ECO:0000313" key="2">
    <source>
        <dbReference type="EMBL" id="KAL2737152.1"/>
    </source>
</evidence>
<feature type="compositionally biased region" description="Acidic residues" evidence="1">
    <location>
        <begin position="1"/>
        <end position="30"/>
    </location>
</feature>
<organism evidence="2 3">
    <name type="scientific">Vespula maculifrons</name>
    <name type="common">Eastern yellow jacket</name>
    <name type="synonym">Wasp</name>
    <dbReference type="NCBI Taxonomy" id="7453"/>
    <lineage>
        <taxon>Eukaryota</taxon>
        <taxon>Metazoa</taxon>
        <taxon>Ecdysozoa</taxon>
        <taxon>Arthropoda</taxon>
        <taxon>Hexapoda</taxon>
        <taxon>Insecta</taxon>
        <taxon>Pterygota</taxon>
        <taxon>Neoptera</taxon>
        <taxon>Endopterygota</taxon>
        <taxon>Hymenoptera</taxon>
        <taxon>Apocrita</taxon>
        <taxon>Aculeata</taxon>
        <taxon>Vespoidea</taxon>
        <taxon>Vespidae</taxon>
        <taxon>Vespinae</taxon>
        <taxon>Vespula</taxon>
    </lineage>
</organism>
<dbReference type="EMBL" id="JAYRBN010000065">
    <property type="protein sequence ID" value="KAL2737152.1"/>
    <property type="molecule type" value="Genomic_DNA"/>
</dbReference>
<protein>
    <submittedName>
        <fullName evidence="2">Uncharacterized protein</fullName>
    </submittedName>
</protein>
<evidence type="ECO:0000256" key="1">
    <source>
        <dbReference type="SAM" id="MobiDB-lite"/>
    </source>
</evidence>